<dbReference type="AlphaFoldDB" id="A0A409WZ17"/>
<reference evidence="1 2" key="1">
    <citation type="journal article" date="2018" name="Evol. Lett.">
        <title>Horizontal gene cluster transfer increased hallucinogenic mushroom diversity.</title>
        <authorList>
            <person name="Reynolds H.T."/>
            <person name="Vijayakumar V."/>
            <person name="Gluck-Thaler E."/>
            <person name="Korotkin H.B."/>
            <person name="Matheny P.B."/>
            <person name="Slot J.C."/>
        </authorList>
    </citation>
    <scope>NUCLEOTIDE SEQUENCE [LARGE SCALE GENOMIC DNA]</scope>
    <source>
        <strain evidence="1 2">SRW20</strain>
    </source>
</reference>
<keyword evidence="2" id="KW-1185">Reference proteome</keyword>
<dbReference type="Proteomes" id="UP000284706">
    <property type="component" value="Unassembled WGS sequence"/>
</dbReference>
<proteinExistence type="predicted"/>
<gene>
    <name evidence="1" type="ORF">CVT26_005403</name>
</gene>
<sequence>MLARAWSAIPIDVRWEETEQVVREAVFTNIPVRIQCRYLPQHVKYGSRITIHGVDHPEVSYFSLGRFDKSHTRVSIILVPYLRHGSRPSPNNPGWPAINLHLWKRFTDFDSSGLTTYPARSYNGLPLCRRRYTPPDPMIPGRLPFMPTSYESDDDNYIPEEQLDSNIGSSYGVFKLNPPIIQQANAPPPTISLPPIDQPSIPQYLDRELRKGMLTHPQIAREYYAPRPLNTLPLRNGIYDLRDYHSG</sequence>
<dbReference type="InParanoid" id="A0A409WZ17"/>
<protein>
    <submittedName>
        <fullName evidence="1">Uncharacterized protein</fullName>
    </submittedName>
</protein>
<dbReference type="EMBL" id="NHYE01004576">
    <property type="protein sequence ID" value="PPQ83765.1"/>
    <property type="molecule type" value="Genomic_DNA"/>
</dbReference>
<name>A0A409WZ17_9AGAR</name>
<comment type="caution">
    <text evidence="1">The sequence shown here is derived from an EMBL/GenBank/DDBJ whole genome shotgun (WGS) entry which is preliminary data.</text>
</comment>
<organism evidence="1 2">
    <name type="scientific">Gymnopilus dilepis</name>
    <dbReference type="NCBI Taxonomy" id="231916"/>
    <lineage>
        <taxon>Eukaryota</taxon>
        <taxon>Fungi</taxon>
        <taxon>Dikarya</taxon>
        <taxon>Basidiomycota</taxon>
        <taxon>Agaricomycotina</taxon>
        <taxon>Agaricomycetes</taxon>
        <taxon>Agaricomycetidae</taxon>
        <taxon>Agaricales</taxon>
        <taxon>Agaricineae</taxon>
        <taxon>Hymenogastraceae</taxon>
        <taxon>Gymnopilus</taxon>
    </lineage>
</organism>
<evidence type="ECO:0000313" key="2">
    <source>
        <dbReference type="Proteomes" id="UP000284706"/>
    </source>
</evidence>
<evidence type="ECO:0000313" key="1">
    <source>
        <dbReference type="EMBL" id="PPQ83765.1"/>
    </source>
</evidence>
<accession>A0A409WZ17</accession>